<keyword evidence="8 16" id="KW-0274">FAD</keyword>
<dbReference type="PANTHER" id="PTHR21071:SF4">
    <property type="entry name" value="UDP-N-ACETYLENOLPYRUVOYLGLUCOSAMINE REDUCTASE"/>
    <property type="match status" value="1"/>
</dbReference>
<evidence type="ECO:0000256" key="16">
    <source>
        <dbReference type="HAMAP-Rule" id="MF_00037"/>
    </source>
</evidence>
<dbReference type="InterPro" id="IPR003170">
    <property type="entry name" value="MurB"/>
</dbReference>
<keyword evidence="6 16" id="KW-0132">Cell division</keyword>
<sequence>MLPTKNSNGRKILENVSLKELTTFKVGGRARYFCVAKNLAKVTEAMDFAKKNKLPVFILGCGSNILVSNKGFSGLVVKMDILGVEFVEKAGGKVEIIAGAGENWDDLVRLTVEKNLHGLENLSLIPGSVGAAPVQNIGAYGVEVASVISFVEIFDRKTAEAKILNKEACRFNYRQSIFQTPAGKNFIIVRIGFLLNKSKRKKPFKTDYPDVQEWLKREKISAPTIADIRRGIVEIRTKKLPNLAEVGTAGSFFKNPIISDAQFKKFKVMFPDLPGVAVGKNKVKIFLAWVLDKMCGLKGFSIGKVGLHKNQPLVIVNYGGATAGEIKSFAEKIAIIVKEKTGLAIKREVEYVG</sequence>
<dbReference type="InterPro" id="IPR016167">
    <property type="entry name" value="FAD-bd_PCMH_sub1"/>
</dbReference>
<dbReference type="GO" id="GO:0071555">
    <property type="term" value="P:cell wall organization"/>
    <property type="evidence" value="ECO:0007669"/>
    <property type="project" value="UniProtKB-KW"/>
</dbReference>
<evidence type="ECO:0000256" key="15">
    <source>
        <dbReference type="ARBA" id="ARBA00048914"/>
    </source>
</evidence>
<comment type="pathway">
    <text evidence="4 16">Cell wall biogenesis; peptidoglycan biosynthesis.</text>
</comment>
<comment type="subcellular location">
    <subcellularLocation>
        <location evidence="3 16">Cytoplasm</location>
    </subcellularLocation>
</comment>
<dbReference type="Pfam" id="PF01565">
    <property type="entry name" value="FAD_binding_4"/>
    <property type="match status" value="1"/>
</dbReference>
<dbReference type="GO" id="GO:0008762">
    <property type="term" value="F:UDP-N-acetylmuramate dehydrogenase activity"/>
    <property type="evidence" value="ECO:0007669"/>
    <property type="project" value="UniProtKB-UniRule"/>
</dbReference>
<evidence type="ECO:0000256" key="7">
    <source>
        <dbReference type="ARBA" id="ARBA00022630"/>
    </source>
</evidence>
<keyword evidence="11 16" id="KW-0573">Peptidoglycan synthesis</keyword>
<evidence type="ECO:0000256" key="8">
    <source>
        <dbReference type="ARBA" id="ARBA00022827"/>
    </source>
</evidence>
<dbReference type="EMBL" id="MHSL01000031">
    <property type="protein sequence ID" value="OHA43153.1"/>
    <property type="molecule type" value="Genomic_DNA"/>
</dbReference>
<comment type="function">
    <text evidence="2 16">Cell wall formation.</text>
</comment>
<dbReference type="InterPro" id="IPR036635">
    <property type="entry name" value="MurB_C_sf"/>
</dbReference>
<evidence type="ECO:0000256" key="11">
    <source>
        <dbReference type="ARBA" id="ARBA00022984"/>
    </source>
</evidence>
<dbReference type="InterPro" id="IPR036318">
    <property type="entry name" value="FAD-bd_PCMH-like_sf"/>
</dbReference>
<feature type="active site" evidence="16">
    <location>
        <position position="174"/>
    </location>
</feature>
<evidence type="ECO:0000259" key="17">
    <source>
        <dbReference type="PROSITE" id="PS51387"/>
    </source>
</evidence>
<evidence type="ECO:0000256" key="4">
    <source>
        <dbReference type="ARBA" id="ARBA00004752"/>
    </source>
</evidence>
<dbReference type="NCBIfam" id="NF000755">
    <property type="entry name" value="PRK00046.1"/>
    <property type="match status" value="1"/>
</dbReference>
<feature type="active site" description="Proton donor" evidence="16">
    <location>
        <position position="251"/>
    </location>
</feature>
<evidence type="ECO:0000256" key="9">
    <source>
        <dbReference type="ARBA" id="ARBA00022857"/>
    </source>
</evidence>
<dbReference type="GO" id="GO:0009252">
    <property type="term" value="P:peptidoglycan biosynthetic process"/>
    <property type="evidence" value="ECO:0007669"/>
    <property type="project" value="UniProtKB-UniRule"/>
</dbReference>
<dbReference type="InterPro" id="IPR016166">
    <property type="entry name" value="FAD-bd_PCMH"/>
</dbReference>
<dbReference type="GO" id="GO:0008360">
    <property type="term" value="P:regulation of cell shape"/>
    <property type="evidence" value="ECO:0007669"/>
    <property type="project" value="UniProtKB-KW"/>
</dbReference>
<comment type="similarity">
    <text evidence="16">Belongs to the MurB family.</text>
</comment>
<feature type="active site" evidence="16">
    <location>
        <position position="348"/>
    </location>
</feature>
<keyword evidence="13 16" id="KW-0131">Cell cycle</keyword>
<dbReference type="GO" id="GO:0051301">
    <property type="term" value="P:cell division"/>
    <property type="evidence" value="ECO:0007669"/>
    <property type="project" value="UniProtKB-KW"/>
</dbReference>
<evidence type="ECO:0000256" key="1">
    <source>
        <dbReference type="ARBA" id="ARBA00001974"/>
    </source>
</evidence>
<keyword evidence="14 16" id="KW-0961">Cell wall biogenesis/degradation</keyword>
<dbReference type="EC" id="1.3.1.98" evidence="16"/>
<keyword evidence="12 16" id="KW-0560">Oxidoreductase</keyword>
<dbReference type="Gene3D" id="3.30.465.10">
    <property type="match status" value="1"/>
</dbReference>
<dbReference type="PANTHER" id="PTHR21071">
    <property type="entry name" value="UDP-N-ACETYLENOLPYRUVOYLGLUCOSAMINE REDUCTASE"/>
    <property type="match status" value="1"/>
</dbReference>
<evidence type="ECO:0000256" key="10">
    <source>
        <dbReference type="ARBA" id="ARBA00022960"/>
    </source>
</evidence>
<comment type="caution">
    <text evidence="18">The sequence shown here is derived from an EMBL/GenBank/DDBJ whole genome shotgun (WGS) entry which is preliminary data.</text>
</comment>
<evidence type="ECO:0000256" key="13">
    <source>
        <dbReference type="ARBA" id="ARBA00023306"/>
    </source>
</evidence>
<dbReference type="NCBIfam" id="TIGR00179">
    <property type="entry name" value="murB"/>
    <property type="match status" value="1"/>
</dbReference>
<dbReference type="InterPro" id="IPR016169">
    <property type="entry name" value="FAD-bd_PCMH_sub2"/>
</dbReference>
<evidence type="ECO:0000313" key="18">
    <source>
        <dbReference type="EMBL" id="OHA43153.1"/>
    </source>
</evidence>
<dbReference type="Gene3D" id="3.90.78.10">
    <property type="entry name" value="UDP-N-acetylenolpyruvoylglucosamine reductase, C-terminal domain"/>
    <property type="match status" value="1"/>
</dbReference>
<dbReference type="SUPFAM" id="SSF56176">
    <property type="entry name" value="FAD-binding/transporter-associated domain-like"/>
    <property type="match status" value="1"/>
</dbReference>
<dbReference type="Gene3D" id="3.30.43.10">
    <property type="entry name" value="Uridine Diphospho-n-acetylenolpyruvylglucosamine Reductase, domain 2"/>
    <property type="match status" value="1"/>
</dbReference>
<evidence type="ECO:0000256" key="14">
    <source>
        <dbReference type="ARBA" id="ARBA00023316"/>
    </source>
</evidence>
<proteinExistence type="inferred from homology"/>
<dbReference type="PROSITE" id="PS51387">
    <property type="entry name" value="FAD_PCMH"/>
    <property type="match status" value="1"/>
</dbReference>
<dbReference type="InterPro" id="IPR006094">
    <property type="entry name" value="Oxid_FAD_bind_N"/>
</dbReference>
<comment type="cofactor">
    <cofactor evidence="1 16">
        <name>FAD</name>
        <dbReference type="ChEBI" id="CHEBI:57692"/>
    </cofactor>
</comment>
<comment type="catalytic activity">
    <reaction evidence="15 16">
        <text>UDP-N-acetyl-alpha-D-muramate + NADP(+) = UDP-N-acetyl-3-O-(1-carboxyvinyl)-alpha-D-glucosamine + NADPH + H(+)</text>
        <dbReference type="Rhea" id="RHEA:12248"/>
        <dbReference type="ChEBI" id="CHEBI:15378"/>
        <dbReference type="ChEBI" id="CHEBI:57783"/>
        <dbReference type="ChEBI" id="CHEBI:58349"/>
        <dbReference type="ChEBI" id="CHEBI:68483"/>
        <dbReference type="ChEBI" id="CHEBI:70757"/>
        <dbReference type="EC" id="1.3.1.98"/>
    </reaction>
</comment>
<dbReference type="NCBIfam" id="NF010478">
    <property type="entry name" value="PRK13903.1"/>
    <property type="match status" value="1"/>
</dbReference>
<evidence type="ECO:0000313" key="19">
    <source>
        <dbReference type="Proteomes" id="UP000176355"/>
    </source>
</evidence>
<dbReference type="GO" id="GO:0071949">
    <property type="term" value="F:FAD binding"/>
    <property type="evidence" value="ECO:0007669"/>
    <property type="project" value="InterPro"/>
</dbReference>
<protein>
    <recommendedName>
        <fullName evidence="16">UDP-N-acetylenolpyruvoylglucosamine reductase</fullName>
        <ecNumber evidence="16">1.3.1.98</ecNumber>
    </recommendedName>
    <alternativeName>
        <fullName evidence="16">UDP-N-acetylmuramate dehydrogenase</fullName>
    </alternativeName>
</protein>
<evidence type="ECO:0000256" key="5">
    <source>
        <dbReference type="ARBA" id="ARBA00022490"/>
    </source>
</evidence>
<dbReference type="STRING" id="1802333.A3G03_00320"/>
<dbReference type="InterPro" id="IPR011601">
    <property type="entry name" value="MurB_C"/>
</dbReference>
<dbReference type="Pfam" id="PF02873">
    <property type="entry name" value="MurB_C"/>
    <property type="match status" value="1"/>
</dbReference>
<dbReference type="AlphaFoldDB" id="A0A1G2P4G4"/>
<dbReference type="HAMAP" id="MF_00037">
    <property type="entry name" value="MurB"/>
    <property type="match status" value="1"/>
</dbReference>
<evidence type="ECO:0000256" key="3">
    <source>
        <dbReference type="ARBA" id="ARBA00004496"/>
    </source>
</evidence>
<dbReference type="Proteomes" id="UP000176355">
    <property type="component" value="Unassembled WGS sequence"/>
</dbReference>
<feature type="domain" description="FAD-binding PCMH-type" evidence="17">
    <location>
        <begin position="25"/>
        <end position="198"/>
    </location>
</feature>
<reference evidence="18 19" key="1">
    <citation type="journal article" date="2016" name="Nat. Commun.">
        <title>Thousands of microbial genomes shed light on interconnected biogeochemical processes in an aquifer system.</title>
        <authorList>
            <person name="Anantharaman K."/>
            <person name="Brown C.T."/>
            <person name="Hug L.A."/>
            <person name="Sharon I."/>
            <person name="Castelle C.J."/>
            <person name="Probst A.J."/>
            <person name="Thomas B.C."/>
            <person name="Singh A."/>
            <person name="Wilkins M.J."/>
            <person name="Karaoz U."/>
            <person name="Brodie E.L."/>
            <person name="Williams K.H."/>
            <person name="Hubbard S.S."/>
            <person name="Banfield J.F."/>
        </authorList>
    </citation>
    <scope>NUCLEOTIDE SEQUENCE [LARGE SCALE GENOMIC DNA]</scope>
</reference>
<name>A0A1G2P4G4_9BACT</name>
<evidence type="ECO:0000256" key="2">
    <source>
        <dbReference type="ARBA" id="ARBA00003921"/>
    </source>
</evidence>
<dbReference type="UniPathway" id="UPA00219"/>
<keyword evidence="7 16" id="KW-0285">Flavoprotein</keyword>
<keyword evidence="10 16" id="KW-0133">Cell shape</keyword>
<accession>A0A1G2P4G4</accession>
<keyword evidence="5 16" id="KW-0963">Cytoplasm</keyword>
<gene>
    <name evidence="16" type="primary">murB</name>
    <name evidence="18" type="ORF">A3G03_00320</name>
</gene>
<dbReference type="GO" id="GO:0005829">
    <property type="term" value="C:cytosol"/>
    <property type="evidence" value="ECO:0007669"/>
    <property type="project" value="TreeGrafter"/>
</dbReference>
<keyword evidence="9 16" id="KW-0521">NADP</keyword>
<evidence type="ECO:0000256" key="6">
    <source>
        <dbReference type="ARBA" id="ARBA00022618"/>
    </source>
</evidence>
<organism evidence="18 19">
    <name type="scientific">Candidatus Taylorbacteria bacterium RIFCSPLOWO2_12_FULL_44_15c</name>
    <dbReference type="NCBI Taxonomy" id="1802333"/>
    <lineage>
        <taxon>Bacteria</taxon>
        <taxon>Candidatus Tayloriibacteriota</taxon>
    </lineage>
</organism>
<dbReference type="SUPFAM" id="SSF56194">
    <property type="entry name" value="Uridine diphospho-N-Acetylenolpyruvylglucosamine reductase, MurB, C-terminal domain"/>
    <property type="match status" value="1"/>
</dbReference>
<evidence type="ECO:0000256" key="12">
    <source>
        <dbReference type="ARBA" id="ARBA00023002"/>
    </source>
</evidence>